<dbReference type="AlphaFoldDB" id="A0A4U7N7H0"/>
<comment type="caution">
    <text evidence="2">The sequence shown here is derived from an EMBL/GenBank/DDBJ whole genome shotgun (WGS) entry which is preliminary data.</text>
</comment>
<organism evidence="2 3">
    <name type="scientific">Shimia litoralis</name>
    <dbReference type="NCBI Taxonomy" id="420403"/>
    <lineage>
        <taxon>Bacteria</taxon>
        <taxon>Pseudomonadati</taxon>
        <taxon>Pseudomonadota</taxon>
        <taxon>Alphaproteobacteria</taxon>
        <taxon>Rhodobacterales</taxon>
        <taxon>Roseobacteraceae</taxon>
    </lineage>
</organism>
<sequence>MILDHLAVAGESLADAVAHVEDALGVRMGAGGQHARYGTHNRLIGLDDGLYLEAIAIDPDATPPTYSRWFDLDRFTGAARLANWICRTSNLQAALDGIAQDAGVPVKMERGDLRWLMAVPETGILPMQGAFPAVLQWQVPIPPGERLASSGCRLAHLDVAHPEASSLAASLGLQDTRVRFVAGAFALQATFDTPHGRRVLS</sequence>
<proteinExistence type="predicted"/>
<evidence type="ECO:0000313" key="2">
    <source>
        <dbReference type="EMBL" id="TKZ21862.1"/>
    </source>
</evidence>
<name>A0A4U7N7H0_9RHOB</name>
<dbReference type="InterPro" id="IPR025870">
    <property type="entry name" value="Glyoxalase-like_dom"/>
</dbReference>
<dbReference type="Gene3D" id="3.10.180.10">
    <property type="entry name" value="2,3-Dihydroxybiphenyl 1,2-Dioxygenase, domain 1"/>
    <property type="match status" value="1"/>
</dbReference>
<evidence type="ECO:0000259" key="1">
    <source>
        <dbReference type="Pfam" id="PF13468"/>
    </source>
</evidence>
<protein>
    <submittedName>
        <fullName evidence="2">VOC family protein</fullName>
    </submittedName>
</protein>
<dbReference type="RefSeq" id="WP_138015186.1">
    <property type="nucleotide sequence ID" value="NZ_SULI01000003.1"/>
</dbReference>
<accession>A0A4U7N7H0</accession>
<dbReference type="OrthoDB" id="8451710at2"/>
<reference evidence="2 3" key="1">
    <citation type="submission" date="2019-04" db="EMBL/GenBank/DDBJ databases">
        <title>Genome sequence of Pelagicola litoralis CL-ES2.</title>
        <authorList>
            <person name="Cao J."/>
        </authorList>
    </citation>
    <scope>NUCLEOTIDE SEQUENCE [LARGE SCALE GENOMIC DNA]</scope>
    <source>
        <strain evidence="2 3">CL-ES2</strain>
    </source>
</reference>
<feature type="domain" description="Glyoxalase-like" evidence="1">
    <location>
        <begin position="3"/>
        <end position="171"/>
    </location>
</feature>
<keyword evidence="3" id="KW-1185">Reference proteome</keyword>
<dbReference type="Pfam" id="PF13468">
    <property type="entry name" value="Glyoxalase_3"/>
    <property type="match status" value="1"/>
</dbReference>
<dbReference type="InterPro" id="IPR029068">
    <property type="entry name" value="Glyas_Bleomycin-R_OHBP_Dase"/>
</dbReference>
<dbReference type="Proteomes" id="UP000306575">
    <property type="component" value="Unassembled WGS sequence"/>
</dbReference>
<dbReference type="EMBL" id="SULI01000003">
    <property type="protein sequence ID" value="TKZ21862.1"/>
    <property type="molecule type" value="Genomic_DNA"/>
</dbReference>
<evidence type="ECO:0000313" key="3">
    <source>
        <dbReference type="Proteomes" id="UP000306575"/>
    </source>
</evidence>
<gene>
    <name evidence="2" type="ORF">FAP39_04485</name>
</gene>